<evidence type="ECO:0000313" key="1">
    <source>
        <dbReference type="EMBL" id="SHI70363.1"/>
    </source>
</evidence>
<evidence type="ECO:0000313" key="2">
    <source>
        <dbReference type="Proteomes" id="UP000184241"/>
    </source>
</evidence>
<protein>
    <submittedName>
        <fullName evidence="1">Uncharacterized protein</fullName>
    </submittedName>
</protein>
<reference evidence="1 2" key="1">
    <citation type="submission" date="2016-11" db="EMBL/GenBank/DDBJ databases">
        <authorList>
            <person name="Jaros S."/>
            <person name="Januszkiewicz K."/>
            <person name="Wedrychowicz H."/>
        </authorList>
    </citation>
    <scope>NUCLEOTIDE SEQUENCE [LARGE SCALE GENOMIC DNA]</scope>
    <source>
        <strain evidence="1 2">DSM 6191</strain>
    </source>
</reference>
<dbReference type="AlphaFoldDB" id="A0A1M6DAW9"/>
<sequence>MLIIIIAIIGKNDNIRTKYRGGRMYNIEDRLSNIIEYFCKVNGLNNDNLMAFIKKRENRYLLLLILKKYGNINDERVKELLGIKDRSINNNLKRAEEKILISKNFREKYFQIDGIINKII</sequence>
<dbReference type="Proteomes" id="UP000184241">
    <property type="component" value="Unassembled WGS sequence"/>
</dbReference>
<dbReference type="EMBL" id="FQXU01000018">
    <property type="protein sequence ID" value="SHI70363.1"/>
    <property type="molecule type" value="Genomic_DNA"/>
</dbReference>
<organism evidence="1 2">
    <name type="scientific">Clostridium intestinale DSM 6191</name>
    <dbReference type="NCBI Taxonomy" id="1121320"/>
    <lineage>
        <taxon>Bacteria</taxon>
        <taxon>Bacillati</taxon>
        <taxon>Bacillota</taxon>
        <taxon>Clostridia</taxon>
        <taxon>Eubacteriales</taxon>
        <taxon>Clostridiaceae</taxon>
        <taxon>Clostridium</taxon>
    </lineage>
</organism>
<accession>A0A1M6DAW9</accession>
<gene>
    <name evidence="1" type="ORF">SAMN02745941_04205</name>
</gene>
<proteinExistence type="predicted"/>
<name>A0A1M6DAW9_9CLOT</name>